<dbReference type="InterPro" id="IPR025649">
    <property type="entry name" value="DUF4360"/>
</dbReference>
<dbReference type="EMBL" id="JAALHA020000002">
    <property type="protein sequence ID" value="MDR9894238.1"/>
    <property type="molecule type" value="Genomic_DNA"/>
</dbReference>
<proteinExistence type="predicted"/>
<evidence type="ECO:0000313" key="1">
    <source>
        <dbReference type="EMBL" id="MDR9894238.1"/>
    </source>
</evidence>
<dbReference type="Pfam" id="PF14273">
    <property type="entry name" value="DUF4360"/>
    <property type="match status" value="1"/>
</dbReference>
<protein>
    <submittedName>
        <fullName evidence="1">DUF4360 domain-containing protein</fullName>
    </submittedName>
</protein>
<dbReference type="PANTHER" id="PTHR38847">
    <property type="match status" value="1"/>
</dbReference>
<dbReference type="PANTHER" id="PTHR38847:SF1">
    <property type="entry name" value="PSEUDOURIDINE SYNTHASE RSUA_RLUA-LIKE DOMAIN-CONTAINING PROTEIN"/>
    <property type="match status" value="1"/>
</dbReference>
<dbReference type="RefSeq" id="WP_208346294.1">
    <property type="nucleotide sequence ID" value="NZ_CAWQFN010000082.1"/>
</dbReference>
<sequence>MTIINTIISSVLLVCINLVGFTKVQAEPQRFQFKSIPLTIFGNGCPSGNLESNFNGDTLAIKLPQFQAVALHPKVVSKSCNLRIGLNVPSGYKVRPVNLKYIGFANVPQGGSADLKVRIVAQGKNVPTTNDPNATFGSKFSGVWKKNIAITPDAIDACTNPVDTVFGINTVLIARARTVAIGQQTQLRIDKGYEIKFTFTPC</sequence>
<gene>
    <name evidence="1" type="ORF">G7B40_006585</name>
</gene>
<accession>A0AAP5I6U8</accession>
<organism evidence="1 2">
    <name type="scientific">Aetokthonos hydrillicola Thurmond2011</name>
    <dbReference type="NCBI Taxonomy" id="2712845"/>
    <lineage>
        <taxon>Bacteria</taxon>
        <taxon>Bacillati</taxon>
        <taxon>Cyanobacteriota</taxon>
        <taxon>Cyanophyceae</taxon>
        <taxon>Nostocales</taxon>
        <taxon>Hapalosiphonaceae</taxon>
        <taxon>Aetokthonos</taxon>
    </lineage>
</organism>
<dbReference type="AlphaFoldDB" id="A0AAP5I6U8"/>
<reference evidence="2" key="1">
    <citation type="journal article" date="2021" name="Science">
        <title>Hunting the eagle killer: A cyanobacterial neurotoxin causes vacuolar myelinopathy.</title>
        <authorList>
            <person name="Breinlinger S."/>
            <person name="Phillips T.J."/>
            <person name="Haram B.N."/>
            <person name="Mares J."/>
            <person name="Martinez Yerena J.A."/>
            <person name="Hrouzek P."/>
            <person name="Sobotka R."/>
            <person name="Henderson W.M."/>
            <person name="Schmieder P."/>
            <person name="Williams S.M."/>
            <person name="Lauderdale J.D."/>
            <person name="Wilde H.D."/>
            <person name="Gerrin W."/>
            <person name="Kust A."/>
            <person name="Washington J.W."/>
            <person name="Wagner C."/>
            <person name="Geier B."/>
            <person name="Liebeke M."/>
            <person name="Enke H."/>
            <person name="Niedermeyer T.H.J."/>
            <person name="Wilde S.B."/>
        </authorList>
    </citation>
    <scope>NUCLEOTIDE SEQUENCE [LARGE SCALE GENOMIC DNA]</scope>
    <source>
        <strain evidence="2">Thurmond2011</strain>
    </source>
</reference>
<keyword evidence="2" id="KW-1185">Reference proteome</keyword>
<evidence type="ECO:0000313" key="2">
    <source>
        <dbReference type="Proteomes" id="UP000667802"/>
    </source>
</evidence>
<name>A0AAP5I6U8_9CYAN</name>
<comment type="caution">
    <text evidence="1">The sequence shown here is derived from an EMBL/GenBank/DDBJ whole genome shotgun (WGS) entry which is preliminary data.</text>
</comment>
<dbReference type="Proteomes" id="UP000667802">
    <property type="component" value="Unassembled WGS sequence"/>
</dbReference>